<organism evidence="1 2">
    <name type="scientific">Mycobacterium kansasii</name>
    <dbReference type="NCBI Taxonomy" id="1768"/>
    <lineage>
        <taxon>Bacteria</taxon>
        <taxon>Bacillati</taxon>
        <taxon>Actinomycetota</taxon>
        <taxon>Actinomycetes</taxon>
        <taxon>Mycobacteriales</taxon>
        <taxon>Mycobacteriaceae</taxon>
        <taxon>Mycobacterium</taxon>
    </lineage>
</organism>
<name>A0A7G1I5W4_MYCKA</name>
<evidence type="ECO:0000313" key="1">
    <source>
        <dbReference type="EMBL" id="BCI85663.1"/>
    </source>
</evidence>
<dbReference type="EMBL" id="AP023343">
    <property type="protein sequence ID" value="BCI85663.1"/>
    <property type="molecule type" value="Genomic_DNA"/>
</dbReference>
<dbReference type="AlphaFoldDB" id="A0A7G1I5W4"/>
<accession>A0A7G1I5W4</accession>
<evidence type="ECO:0000313" key="2">
    <source>
        <dbReference type="Proteomes" id="UP000516380"/>
    </source>
</evidence>
<reference evidence="1 2" key="1">
    <citation type="submission" date="2020-07" db="EMBL/GenBank/DDBJ databases">
        <title>Mycobacterium kansasii (former subtype) with zoonotic potential isolated from diseased indoor pet cat, Japan.</title>
        <authorList>
            <person name="Fukano H."/>
            <person name="Terazono T."/>
            <person name="Hoshino Y."/>
        </authorList>
    </citation>
    <scope>NUCLEOTIDE SEQUENCE [LARGE SCALE GENOMIC DNA]</scope>
    <source>
        <strain evidence="1 2">Kuro-I</strain>
    </source>
</reference>
<protein>
    <submittedName>
        <fullName evidence="1">Uncharacterized protein</fullName>
    </submittedName>
</protein>
<keyword evidence="2" id="KW-1185">Reference proteome</keyword>
<sequence length="187" mass="20237">MLLSQWEVTPARRGARDAVNGHCRKRNNGGCHDDWRLEHSAAGRASTDGPAINGTYRATSVGEWAKTNQSFHDEPTVSSTWTVSSSCATAQDCTGRVTSDQGWSAPLYMHDGVMWTVKHEVPNWETCPDGTSFTGVQTFTFYPAGPDGTIQTGSPTLAGKDQTVGPSGACGVNKWLVVMMPFRLDKI</sequence>
<gene>
    <name evidence="1" type="ORF">NIIDMKKI_08690</name>
</gene>
<dbReference type="Proteomes" id="UP000516380">
    <property type="component" value="Chromosome"/>
</dbReference>
<proteinExistence type="predicted"/>